<evidence type="ECO:0000256" key="4">
    <source>
        <dbReference type="ARBA" id="ARBA00022747"/>
    </source>
</evidence>
<comment type="catalytic activity">
    <reaction evidence="5 8">
        <text>a 2'-deoxycytidine in DNA + S-adenosyl-L-methionine = a 5-methyl-2'-deoxycytidine in DNA + S-adenosyl-L-homocysteine + H(+)</text>
        <dbReference type="Rhea" id="RHEA:13681"/>
        <dbReference type="Rhea" id="RHEA-COMP:11369"/>
        <dbReference type="Rhea" id="RHEA-COMP:11370"/>
        <dbReference type="ChEBI" id="CHEBI:15378"/>
        <dbReference type="ChEBI" id="CHEBI:57856"/>
        <dbReference type="ChEBI" id="CHEBI:59789"/>
        <dbReference type="ChEBI" id="CHEBI:85452"/>
        <dbReference type="ChEBI" id="CHEBI:85454"/>
        <dbReference type="EC" id="2.1.1.37"/>
    </reaction>
</comment>
<dbReference type="EMBL" id="CP136508">
    <property type="protein sequence ID" value="WUR16330.1"/>
    <property type="molecule type" value="Genomic_DNA"/>
</dbReference>
<feature type="active site" evidence="6">
    <location>
        <position position="92"/>
    </location>
</feature>
<evidence type="ECO:0000256" key="3">
    <source>
        <dbReference type="ARBA" id="ARBA00022691"/>
    </source>
</evidence>
<comment type="similarity">
    <text evidence="6 7">Belongs to the class I-like SAM-binding methyltransferase superfamily. C5-methyltransferase family.</text>
</comment>
<dbReference type="Pfam" id="PF00145">
    <property type="entry name" value="DNA_methylase"/>
    <property type="match status" value="1"/>
</dbReference>
<dbReference type="PROSITE" id="PS00094">
    <property type="entry name" value="C5_MTASE_1"/>
    <property type="match status" value="1"/>
</dbReference>
<evidence type="ECO:0000256" key="8">
    <source>
        <dbReference type="RuleBase" id="RU000417"/>
    </source>
</evidence>
<dbReference type="InterPro" id="IPR029063">
    <property type="entry name" value="SAM-dependent_MTases_sf"/>
</dbReference>
<evidence type="ECO:0000256" key="6">
    <source>
        <dbReference type="PROSITE-ProRule" id="PRU01016"/>
    </source>
</evidence>
<dbReference type="InterPro" id="IPR018117">
    <property type="entry name" value="C5_DNA_meth_AS"/>
</dbReference>
<dbReference type="Gene3D" id="3.90.120.10">
    <property type="entry name" value="DNA Methylase, subunit A, domain 2"/>
    <property type="match status" value="1"/>
</dbReference>
<proteinExistence type="inferred from homology"/>
<evidence type="ECO:0000256" key="1">
    <source>
        <dbReference type="ARBA" id="ARBA00022603"/>
    </source>
</evidence>
<dbReference type="PRINTS" id="PR00105">
    <property type="entry name" value="C5METTRFRASE"/>
</dbReference>
<protein>
    <recommendedName>
        <fullName evidence="8">Cytosine-specific methyltransferase</fullName>
        <ecNumber evidence="8">2.1.1.37</ecNumber>
    </recommendedName>
</protein>
<sequence length="351" mass="38996">MIWKKKTIKPVEPIAIDLFSGCGGLSLGLKQAGFKVACAVEINAKAQETYKLNHSDVRMIPSDIQKVRVRTLMRELDLAPGQLDLLAGCPPCQGFSRIRTRNKSSSDIDARNDLIFEFLRFVRGFRPKAVMLENVPALRDDARFLVFWSEMQRMGYHGQPEIQDASKFGVPQRRRRLIYLAVRGRYPTPKLDSGGSIKTVRDTIGMMATPGKSGDPIHDIPENRAPKTLALIRAVPHDGGSRTDLPEQFRLACHEATDGFKDVYGRMSWGLPAPTITGGCHNPSKGRFLHPVHDRAITLREAALLQGFPISYKFNAQHGKEAIALMIGNALPPPFISAHATALIKSIRKQK</sequence>
<evidence type="ECO:0000313" key="10">
    <source>
        <dbReference type="Proteomes" id="UP000321323"/>
    </source>
</evidence>
<gene>
    <name evidence="9" type="ORF">E7V67_022625</name>
</gene>
<dbReference type="NCBIfam" id="TIGR00675">
    <property type="entry name" value="dcm"/>
    <property type="match status" value="1"/>
</dbReference>
<reference evidence="9 10" key="1">
    <citation type="journal article" date="2019" name="Int. J. Syst. Evol. Microbiol.">
        <title>The Draft Whole-Genome Sequence of the Antibiotic Producer Empedobacter haloabium ATCC 31962 Provides Indications for Its Taxonomic Reclassification.</title>
        <authorList>
            <person name="Miess H."/>
            <person name="Arlt P."/>
            <person name="Apel A.K."/>
            <person name="Weber T."/>
            <person name="Nieselt K."/>
            <person name="Hanssen F."/>
            <person name="Czemmel S."/>
            <person name="Nahnsen S."/>
            <person name="Gross H."/>
        </authorList>
    </citation>
    <scope>NUCLEOTIDE SEQUENCE [LARGE SCALE GENOMIC DNA]</scope>
    <source>
        <strain evidence="9 10">ATCC 31962</strain>
    </source>
</reference>
<dbReference type="PANTHER" id="PTHR10629:SF52">
    <property type="entry name" value="DNA (CYTOSINE-5)-METHYLTRANSFERASE 1"/>
    <property type="match status" value="1"/>
</dbReference>
<evidence type="ECO:0000256" key="7">
    <source>
        <dbReference type="RuleBase" id="RU000416"/>
    </source>
</evidence>
<dbReference type="EC" id="2.1.1.37" evidence="8"/>
<dbReference type="GO" id="GO:0032259">
    <property type="term" value="P:methylation"/>
    <property type="evidence" value="ECO:0007669"/>
    <property type="project" value="UniProtKB-KW"/>
</dbReference>
<evidence type="ECO:0000256" key="5">
    <source>
        <dbReference type="ARBA" id="ARBA00047422"/>
    </source>
</evidence>
<accession>A0ABZ1UVG5</accession>
<dbReference type="PANTHER" id="PTHR10629">
    <property type="entry name" value="CYTOSINE-SPECIFIC METHYLTRANSFERASE"/>
    <property type="match status" value="1"/>
</dbReference>
<dbReference type="SUPFAM" id="SSF53335">
    <property type="entry name" value="S-adenosyl-L-methionine-dependent methyltransferases"/>
    <property type="match status" value="1"/>
</dbReference>
<name>A0ABZ1UVG5_9BURK</name>
<dbReference type="InterPro" id="IPR050390">
    <property type="entry name" value="C5-Methyltransferase"/>
</dbReference>
<evidence type="ECO:0000313" key="9">
    <source>
        <dbReference type="EMBL" id="WUR16330.1"/>
    </source>
</evidence>
<dbReference type="GO" id="GO:0003886">
    <property type="term" value="F:DNA (cytosine-5-)-methyltransferase activity"/>
    <property type="evidence" value="ECO:0007669"/>
    <property type="project" value="UniProtKB-EC"/>
</dbReference>
<keyword evidence="4" id="KW-0680">Restriction system</keyword>
<dbReference type="PROSITE" id="PS51679">
    <property type="entry name" value="SAM_MT_C5"/>
    <property type="match status" value="1"/>
</dbReference>
<keyword evidence="3 6" id="KW-0949">S-adenosyl-L-methionine</keyword>
<keyword evidence="10" id="KW-1185">Reference proteome</keyword>
<dbReference type="Gene3D" id="3.40.50.150">
    <property type="entry name" value="Vaccinia Virus protein VP39"/>
    <property type="match status" value="1"/>
</dbReference>
<organism evidence="9 10">
    <name type="scientific">[Empedobacter] haloabium</name>
    <dbReference type="NCBI Taxonomy" id="592317"/>
    <lineage>
        <taxon>Bacteria</taxon>
        <taxon>Pseudomonadati</taxon>
        <taxon>Pseudomonadota</taxon>
        <taxon>Betaproteobacteria</taxon>
        <taxon>Burkholderiales</taxon>
        <taxon>Oxalobacteraceae</taxon>
        <taxon>Telluria group</taxon>
        <taxon>Telluria group incertae sedis</taxon>
    </lineage>
</organism>
<evidence type="ECO:0000256" key="2">
    <source>
        <dbReference type="ARBA" id="ARBA00022679"/>
    </source>
</evidence>
<keyword evidence="1 6" id="KW-0489">Methyltransferase</keyword>
<dbReference type="Proteomes" id="UP000321323">
    <property type="component" value="Chromosome"/>
</dbReference>
<keyword evidence="2 6" id="KW-0808">Transferase</keyword>
<dbReference type="InterPro" id="IPR001525">
    <property type="entry name" value="C5_MeTfrase"/>
</dbReference>